<protein>
    <submittedName>
        <fullName evidence="9">Sodium/proton antiporter</fullName>
    </submittedName>
</protein>
<comment type="caution">
    <text evidence="9">The sequence shown here is derived from an EMBL/GenBank/DDBJ whole genome shotgun (WGS) entry which is preliminary data.</text>
</comment>
<keyword evidence="7" id="KW-0472">Membrane</keyword>
<evidence type="ECO:0000313" key="10">
    <source>
        <dbReference type="Proteomes" id="UP000034922"/>
    </source>
</evidence>
<dbReference type="InterPro" id="IPR013766">
    <property type="entry name" value="Thioredoxin_domain"/>
</dbReference>
<dbReference type="InterPro" id="IPR012336">
    <property type="entry name" value="Thioredoxin-like_fold"/>
</dbReference>
<comment type="similarity">
    <text evidence="1">Belongs to the thioredoxin family. DsbA subfamily.</text>
</comment>
<evidence type="ECO:0000313" key="9">
    <source>
        <dbReference type="EMBL" id="KKU16620.1"/>
    </source>
</evidence>
<reference evidence="9 10" key="1">
    <citation type="journal article" date="2015" name="Nature">
        <title>rRNA introns, odd ribosomes, and small enigmatic genomes across a large radiation of phyla.</title>
        <authorList>
            <person name="Brown C.T."/>
            <person name="Hug L.A."/>
            <person name="Thomas B.C."/>
            <person name="Sharon I."/>
            <person name="Castelle C.J."/>
            <person name="Singh A."/>
            <person name="Wilkins M.J."/>
            <person name="Williams K.H."/>
            <person name="Banfield J.F."/>
        </authorList>
    </citation>
    <scope>NUCLEOTIDE SEQUENCE [LARGE SCALE GENOMIC DNA]</scope>
</reference>
<dbReference type="GO" id="GO:0016491">
    <property type="term" value="F:oxidoreductase activity"/>
    <property type="evidence" value="ECO:0007669"/>
    <property type="project" value="UniProtKB-KW"/>
</dbReference>
<dbReference type="PANTHER" id="PTHR13887">
    <property type="entry name" value="GLUTATHIONE S-TRANSFERASE KAPPA"/>
    <property type="match status" value="1"/>
</dbReference>
<dbReference type="PANTHER" id="PTHR13887:SF14">
    <property type="entry name" value="DISULFIDE BOND FORMATION PROTEIN D"/>
    <property type="match status" value="1"/>
</dbReference>
<feature type="region of interest" description="Disordered" evidence="6">
    <location>
        <begin position="56"/>
        <end position="86"/>
    </location>
</feature>
<evidence type="ECO:0000256" key="3">
    <source>
        <dbReference type="ARBA" id="ARBA00023002"/>
    </source>
</evidence>
<feature type="compositionally biased region" description="Basic and acidic residues" evidence="6">
    <location>
        <begin position="72"/>
        <end position="86"/>
    </location>
</feature>
<feature type="domain" description="Thioredoxin" evidence="8">
    <location>
        <begin position="47"/>
        <end position="260"/>
    </location>
</feature>
<dbReference type="Proteomes" id="UP000034922">
    <property type="component" value="Unassembled WGS sequence"/>
</dbReference>
<evidence type="ECO:0000256" key="5">
    <source>
        <dbReference type="ARBA" id="ARBA00023284"/>
    </source>
</evidence>
<gene>
    <name evidence="9" type="ORF">UX25_C0028G0002</name>
</gene>
<evidence type="ECO:0000256" key="7">
    <source>
        <dbReference type="SAM" id="Phobius"/>
    </source>
</evidence>
<dbReference type="STRING" id="1618589.UX25_C0028G0002"/>
<dbReference type="SUPFAM" id="SSF52833">
    <property type="entry name" value="Thioredoxin-like"/>
    <property type="match status" value="1"/>
</dbReference>
<dbReference type="InterPro" id="IPR036249">
    <property type="entry name" value="Thioredoxin-like_sf"/>
</dbReference>
<evidence type="ECO:0000256" key="2">
    <source>
        <dbReference type="ARBA" id="ARBA00022729"/>
    </source>
</evidence>
<keyword evidence="3" id="KW-0560">Oxidoreductase</keyword>
<keyword evidence="4" id="KW-1015">Disulfide bond</keyword>
<keyword evidence="7" id="KW-0812">Transmembrane</keyword>
<organism evidence="9 10">
    <name type="scientific">Candidatus Woesebacteria bacterium GW2011_GWC2_45_9</name>
    <dbReference type="NCBI Taxonomy" id="1618589"/>
    <lineage>
        <taxon>Bacteria</taxon>
        <taxon>Candidatus Woeseibacteriota</taxon>
    </lineage>
</organism>
<dbReference type="AlphaFoldDB" id="A0A0G1R6W1"/>
<evidence type="ECO:0000259" key="8">
    <source>
        <dbReference type="PROSITE" id="PS51352"/>
    </source>
</evidence>
<keyword evidence="2" id="KW-0732">Signal</keyword>
<evidence type="ECO:0000256" key="6">
    <source>
        <dbReference type="SAM" id="MobiDB-lite"/>
    </source>
</evidence>
<proteinExistence type="inferred from homology"/>
<dbReference type="Pfam" id="PF13462">
    <property type="entry name" value="Thioredoxin_4"/>
    <property type="match status" value="1"/>
</dbReference>
<keyword evidence="7" id="KW-1133">Transmembrane helix</keyword>
<name>A0A0G1R6W1_9BACT</name>
<accession>A0A0G1R6W1</accession>
<feature type="transmembrane region" description="Helical" evidence="7">
    <location>
        <begin position="23"/>
        <end position="42"/>
    </location>
</feature>
<dbReference type="PROSITE" id="PS51352">
    <property type="entry name" value="THIOREDOXIN_2"/>
    <property type="match status" value="1"/>
</dbReference>
<evidence type="ECO:0000256" key="1">
    <source>
        <dbReference type="ARBA" id="ARBA00005791"/>
    </source>
</evidence>
<dbReference type="EMBL" id="LCLM01000028">
    <property type="protein sequence ID" value="KKU16620.1"/>
    <property type="molecule type" value="Genomic_DNA"/>
</dbReference>
<dbReference type="Gene3D" id="3.40.30.10">
    <property type="entry name" value="Glutaredoxin"/>
    <property type="match status" value="1"/>
</dbReference>
<keyword evidence="5" id="KW-0676">Redox-active center</keyword>
<evidence type="ECO:0000256" key="4">
    <source>
        <dbReference type="ARBA" id="ARBA00023157"/>
    </source>
</evidence>
<sequence>MTAYLFIVRIMTMFSRGALLEKFMPVLLVITVALAFLVGVLWQKVSLLEGGKASGTALAPSDQGGGEVNGKLSEEQAGKVEKPNDKDHIRGSLAAEIFLIEYSDLECPFCKQFHPTAQQAVDEYQGKVTWVYRHFPLDTLHPKADKEAEATECAFELGGQDGFWKLVDKIFEVTPSNNGLDLVKLPTYASQVGLNQTAFKTCLDSGKYQDKVEEQYQSGITAGVTGTPGNFIMNKKGEVWVIPGAVPFETLKLTIEEALKS</sequence>